<dbReference type="InterPro" id="IPR012677">
    <property type="entry name" value="Nucleotide-bd_a/b_plait_sf"/>
</dbReference>
<dbReference type="SMART" id="SM00360">
    <property type="entry name" value="RRM"/>
    <property type="match status" value="2"/>
</dbReference>
<dbReference type="SUPFAM" id="SSF54928">
    <property type="entry name" value="RNA-binding domain, RBD"/>
    <property type="match status" value="2"/>
</dbReference>
<evidence type="ECO:0000256" key="4">
    <source>
        <dbReference type="SAM" id="MobiDB-lite"/>
    </source>
</evidence>
<dbReference type="InterPro" id="IPR035979">
    <property type="entry name" value="RBD_domain_sf"/>
</dbReference>
<dbReference type="Proteomes" id="UP000516437">
    <property type="component" value="Chromosome 6"/>
</dbReference>
<feature type="domain" description="RRM" evidence="5">
    <location>
        <begin position="40"/>
        <end position="116"/>
    </location>
</feature>
<evidence type="ECO:0000259" key="5">
    <source>
        <dbReference type="PROSITE" id="PS50102"/>
    </source>
</evidence>
<dbReference type="EMBL" id="RXIC02000024">
    <property type="protein sequence ID" value="KAB1209117.1"/>
    <property type="molecule type" value="Genomic_DNA"/>
</dbReference>
<keyword evidence="7" id="KW-1185">Reference proteome</keyword>
<dbReference type="PANTHER" id="PTHR48033:SF5">
    <property type="entry name" value="RRM DOMAIN-CONTAINING PROTEIN"/>
    <property type="match status" value="1"/>
</dbReference>
<evidence type="ECO:0000256" key="2">
    <source>
        <dbReference type="ARBA" id="ARBA00023242"/>
    </source>
</evidence>
<dbReference type="Gene3D" id="3.30.70.330">
    <property type="match status" value="2"/>
</dbReference>
<keyword evidence="3" id="KW-0694">RNA-binding</keyword>
<dbReference type="OrthoDB" id="1875751at2759"/>
<dbReference type="PANTHER" id="PTHR48033">
    <property type="entry name" value="RNA-BINDING (RRM/RBD/RNP MOTIFS) FAMILY PROTEIN"/>
    <property type="match status" value="1"/>
</dbReference>
<proteinExistence type="predicted"/>
<dbReference type="InterPro" id="IPR000504">
    <property type="entry name" value="RRM_dom"/>
</dbReference>
<dbReference type="GO" id="GO:0005654">
    <property type="term" value="C:nucleoplasm"/>
    <property type="evidence" value="ECO:0007669"/>
    <property type="project" value="TreeGrafter"/>
</dbReference>
<accession>A0A6A1VBD8</accession>
<dbReference type="GO" id="GO:0003723">
    <property type="term" value="F:RNA binding"/>
    <property type="evidence" value="ECO:0007669"/>
    <property type="project" value="UniProtKB-UniRule"/>
</dbReference>
<keyword evidence="6" id="KW-0687">Ribonucleoprotein</keyword>
<dbReference type="GO" id="GO:0000785">
    <property type="term" value="C:chromatin"/>
    <property type="evidence" value="ECO:0007669"/>
    <property type="project" value="TreeGrafter"/>
</dbReference>
<comment type="caution">
    <text evidence="6">The sequence shown here is derived from an EMBL/GenBank/DDBJ whole genome shotgun (WGS) entry which is preliminary data.</text>
</comment>
<evidence type="ECO:0000313" key="7">
    <source>
        <dbReference type="Proteomes" id="UP000516437"/>
    </source>
</evidence>
<protein>
    <submittedName>
        <fullName evidence="6">Heterogeneous nuclear ribonucleoprotein 1</fullName>
    </submittedName>
</protein>
<keyword evidence="2" id="KW-0539">Nucleus</keyword>
<dbReference type="PROSITE" id="PS50102">
    <property type="entry name" value="RRM"/>
    <property type="match status" value="2"/>
</dbReference>
<evidence type="ECO:0000313" key="6">
    <source>
        <dbReference type="EMBL" id="KAB1209117.1"/>
    </source>
</evidence>
<evidence type="ECO:0000256" key="1">
    <source>
        <dbReference type="ARBA" id="ARBA00004123"/>
    </source>
</evidence>
<gene>
    <name evidence="6" type="ORF">CJ030_MR6G015543</name>
</gene>
<evidence type="ECO:0000256" key="3">
    <source>
        <dbReference type="PROSITE-ProRule" id="PRU00176"/>
    </source>
</evidence>
<name>A0A6A1VBD8_9ROSI</name>
<feature type="compositionally biased region" description="Basic and acidic residues" evidence="4">
    <location>
        <begin position="15"/>
        <end position="30"/>
    </location>
</feature>
<comment type="subcellular location">
    <subcellularLocation>
        <location evidence="1">Nucleus</location>
    </subcellularLocation>
</comment>
<dbReference type="GO" id="GO:0010468">
    <property type="term" value="P:regulation of gene expression"/>
    <property type="evidence" value="ECO:0007669"/>
    <property type="project" value="TreeGrafter"/>
</dbReference>
<sequence>MESQANEAIFDQETNDVKSSDLREEDDKSQMHGGDGASAGKIFIGGLARETTDAQFVKHFGKYGDIIDSVIMKDRKTGQPRGFGFVTYADPSVVDTVIEDTHIINGKQVEIKRTIPKGAIGSKDFKTKKIFVGGIPTNVNEDEFRDFFTQFGEVKEHQIMRDHSSGRSRGFGFITFETEQAVDDLLGRGNRLELAGSQVEIKKAEPKKPNPPPAPSKRYNDSRPSFGGGFRDGYGGFGEGSFGGAGAGGYRSSGPYGGRGNAYGGYGANEFSGYGGYGVGGGMGAYRDESSYLGYSGRYGGGFSRGYDLGSGYGGPSESYGGYGGGGSATGGYGGSYDGSLGGAYGGGSGSFYGSRGGYGGAGSGRYHPYAR</sequence>
<dbReference type="FunFam" id="3.30.70.330:FF:000051">
    <property type="entry name" value="Heterogeneous nuclear ribonucleoprotein 1"/>
    <property type="match status" value="1"/>
</dbReference>
<feature type="region of interest" description="Disordered" evidence="4">
    <location>
        <begin position="1"/>
        <end position="37"/>
    </location>
</feature>
<organism evidence="6 7">
    <name type="scientific">Morella rubra</name>
    <name type="common">Chinese bayberry</name>
    <dbReference type="NCBI Taxonomy" id="262757"/>
    <lineage>
        <taxon>Eukaryota</taxon>
        <taxon>Viridiplantae</taxon>
        <taxon>Streptophyta</taxon>
        <taxon>Embryophyta</taxon>
        <taxon>Tracheophyta</taxon>
        <taxon>Spermatophyta</taxon>
        <taxon>Magnoliopsida</taxon>
        <taxon>eudicotyledons</taxon>
        <taxon>Gunneridae</taxon>
        <taxon>Pentapetalae</taxon>
        <taxon>rosids</taxon>
        <taxon>fabids</taxon>
        <taxon>Fagales</taxon>
        <taxon>Myricaceae</taxon>
        <taxon>Morella</taxon>
    </lineage>
</organism>
<dbReference type="AlphaFoldDB" id="A0A6A1VBD8"/>
<reference evidence="6 7" key="1">
    <citation type="journal article" date="2019" name="Plant Biotechnol. J.">
        <title>The red bayberry genome and genetic basis of sex determination.</title>
        <authorList>
            <person name="Jia H.M."/>
            <person name="Jia H.J."/>
            <person name="Cai Q.L."/>
            <person name="Wang Y."/>
            <person name="Zhao H.B."/>
            <person name="Yang W.F."/>
            <person name="Wang G.Y."/>
            <person name="Li Y.H."/>
            <person name="Zhan D.L."/>
            <person name="Shen Y.T."/>
            <person name="Niu Q.F."/>
            <person name="Chang L."/>
            <person name="Qiu J."/>
            <person name="Zhao L."/>
            <person name="Xie H.B."/>
            <person name="Fu W.Y."/>
            <person name="Jin J."/>
            <person name="Li X.W."/>
            <person name="Jiao Y."/>
            <person name="Zhou C.C."/>
            <person name="Tu T."/>
            <person name="Chai C.Y."/>
            <person name="Gao J.L."/>
            <person name="Fan L.J."/>
            <person name="van de Weg E."/>
            <person name="Wang J.Y."/>
            <person name="Gao Z.S."/>
        </authorList>
    </citation>
    <scope>NUCLEOTIDE SEQUENCE [LARGE SCALE GENOMIC DNA]</scope>
    <source>
        <tissue evidence="6">Leaves</tissue>
    </source>
</reference>
<dbReference type="GO" id="GO:1990904">
    <property type="term" value="C:ribonucleoprotein complex"/>
    <property type="evidence" value="ECO:0007669"/>
    <property type="project" value="UniProtKB-KW"/>
</dbReference>
<dbReference type="Pfam" id="PF00076">
    <property type="entry name" value="RRM_1"/>
    <property type="match status" value="2"/>
</dbReference>
<feature type="domain" description="RRM" evidence="5">
    <location>
        <begin position="128"/>
        <end position="206"/>
    </location>
</feature>
<feature type="region of interest" description="Disordered" evidence="4">
    <location>
        <begin position="197"/>
        <end position="225"/>
    </location>
</feature>